<evidence type="ECO:0000313" key="2">
    <source>
        <dbReference type="Proteomes" id="UP000176317"/>
    </source>
</evidence>
<sequence>MERKINKHVDMGESGVKIPSIGGQINISEVLNMQFAKDRITGLSCSPIEELEDINDIDDCKTVKQAREIVEQMLKKYFTEMIGI</sequence>
<gene>
    <name evidence="1" type="ORF">A2164_00495</name>
</gene>
<dbReference type="AlphaFoldDB" id="A0A1F5G273"/>
<comment type="caution">
    <text evidence="1">The sequence shown here is derived from an EMBL/GenBank/DDBJ whole genome shotgun (WGS) entry which is preliminary data.</text>
</comment>
<dbReference type="EMBL" id="MFAT01000050">
    <property type="protein sequence ID" value="OGD85970.1"/>
    <property type="molecule type" value="Genomic_DNA"/>
</dbReference>
<dbReference type="Proteomes" id="UP000176317">
    <property type="component" value="Unassembled WGS sequence"/>
</dbReference>
<accession>A0A1F5G273</accession>
<protein>
    <submittedName>
        <fullName evidence="1">Uncharacterized protein</fullName>
    </submittedName>
</protein>
<proteinExistence type="predicted"/>
<organism evidence="1 2">
    <name type="scientific">Candidatus Curtissbacteria bacterium RBG_13_35_7</name>
    <dbReference type="NCBI Taxonomy" id="1797705"/>
    <lineage>
        <taxon>Bacteria</taxon>
        <taxon>Candidatus Curtissiibacteriota</taxon>
    </lineage>
</organism>
<name>A0A1F5G273_9BACT</name>
<reference evidence="1 2" key="1">
    <citation type="journal article" date="2016" name="Nat. Commun.">
        <title>Thousands of microbial genomes shed light on interconnected biogeochemical processes in an aquifer system.</title>
        <authorList>
            <person name="Anantharaman K."/>
            <person name="Brown C.T."/>
            <person name="Hug L.A."/>
            <person name="Sharon I."/>
            <person name="Castelle C.J."/>
            <person name="Probst A.J."/>
            <person name="Thomas B.C."/>
            <person name="Singh A."/>
            <person name="Wilkins M.J."/>
            <person name="Karaoz U."/>
            <person name="Brodie E.L."/>
            <person name="Williams K.H."/>
            <person name="Hubbard S.S."/>
            <person name="Banfield J.F."/>
        </authorList>
    </citation>
    <scope>NUCLEOTIDE SEQUENCE [LARGE SCALE GENOMIC DNA]</scope>
</reference>
<evidence type="ECO:0000313" key="1">
    <source>
        <dbReference type="EMBL" id="OGD85970.1"/>
    </source>
</evidence>